<dbReference type="Gene3D" id="3.50.50.60">
    <property type="entry name" value="FAD/NAD(P)-binding domain"/>
    <property type="match status" value="2"/>
</dbReference>
<dbReference type="InterPro" id="IPR036188">
    <property type="entry name" value="FAD/NAD-bd_sf"/>
</dbReference>
<comment type="similarity">
    <text evidence="2">Belongs to the FAD-binding monooxygenase family.</text>
</comment>
<dbReference type="VEuPathDB" id="FungiDB:BO78DRAFT_429154"/>
<evidence type="ECO:0000313" key="7">
    <source>
        <dbReference type="Proteomes" id="UP000248423"/>
    </source>
</evidence>
<evidence type="ECO:0000256" key="2">
    <source>
        <dbReference type="ARBA" id="ARBA00010139"/>
    </source>
</evidence>
<evidence type="ECO:0000256" key="5">
    <source>
        <dbReference type="ARBA" id="ARBA00023002"/>
    </source>
</evidence>
<evidence type="ECO:0000256" key="4">
    <source>
        <dbReference type="ARBA" id="ARBA00022827"/>
    </source>
</evidence>
<reference evidence="6 7" key="1">
    <citation type="submission" date="2018-02" db="EMBL/GenBank/DDBJ databases">
        <title>The genomes of Aspergillus section Nigri reveals drivers in fungal speciation.</title>
        <authorList>
            <consortium name="DOE Joint Genome Institute"/>
            <person name="Vesth T.C."/>
            <person name="Nybo J."/>
            <person name="Theobald S."/>
            <person name="Brandl J."/>
            <person name="Frisvad J.C."/>
            <person name="Nielsen K.F."/>
            <person name="Lyhne E.K."/>
            <person name="Kogle M.E."/>
            <person name="Kuo A."/>
            <person name="Riley R."/>
            <person name="Clum A."/>
            <person name="Nolan M."/>
            <person name="Lipzen A."/>
            <person name="Salamov A."/>
            <person name="Henrissat B."/>
            <person name="Wiebenga A."/>
            <person name="De vries R.P."/>
            <person name="Grigoriev I.V."/>
            <person name="Mortensen U.H."/>
            <person name="Andersen M.R."/>
            <person name="Baker S.E."/>
        </authorList>
    </citation>
    <scope>NUCLEOTIDE SEQUENCE [LARGE SCALE GENOMIC DNA]</scope>
    <source>
        <strain evidence="6 7">CBS 121057</strain>
    </source>
</reference>
<evidence type="ECO:0000256" key="1">
    <source>
        <dbReference type="ARBA" id="ARBA00001974"/>
    </source>
</evidence>
<dbReference type="Pfam" id="PF00743">
    <property type="entry name" value="FMO-like"/>
    <property type="match status" value="1"/>
</dbReference>
<keyword evidence="3" id="KW-0285">Flavoprotein</keyword>
<keyword evidence="7" id="KW-1185">Reference proteome</keyword>
<comment type="cofactor">
    <cofactor evidence="1">
        <name>FAD</name>
        <dbReference type="ChEBI" id="CHEBI:57692"/>
    </cofactor>
</comment>
<name>A0A319EXW1_ASPSB</name>
<dbReference type="Proteomes" id="UP000248423">
    <property type="component" value="Unassembled WGS sequence"/>
</dbReference>
<protein>
    <submittedName>
        <fullName evidence="6">FAD/NAD(P)-binding domain-containing protein</fullName>
    </submittedName>
</protein>
<sequence length="497" mass="55823">MTPPPEAPTYSQIACIGIGLSAIALGATLQRWYGFDDICFFDRHPEGGGTWYINSYPGCACDAPGALYSYSFELNPNWAKVMPSNEEIKQYYDQVVDKYRLRDKMRHSVEVTKSIWMEEANRWLLYLRDVNSGEIYTHECQVLFAATGSLIEPRSCEIAGVETFNGPIFHSARWEHDVGLEGKDVIVVGNGCSATQIIPAIAWKVKSLTQIIRSQHWVFPAANVPYGPLIRWIFRHIPFTMRLHRFYLFIRLENDLRLFPMTKAAAKLRQGLRAQVEGYMRAVAPTKYHDILIPDFDVCCKRRVFDCGYLQSLNNDNILLTNAKIERILPDGIETGQGIIPADVIVLATGFRTNRFVSSIDVVGRDGKSLDEHWAQYGGPTAYNCSVVHGFPNFFMLLGPNAATGHTSALMAIEKYTFSLLTLTLLPPTNKVLNSSVNYALRILKPVLEGTVSAVGIKGEAEQSYAHRVQEALSKQVWNSGCVSVRIFASSHLRLEW</sequence>
<organism evidence="6 7">
    <name type="scientific">Aspergillus sclerotiicarbonarius (strain CBS 121057 / IBT 28362)</name>
    <dbReference type="NCBI Taxonomy" id="1448318"/>
    <lineage>
        <taxon>Eukaryota</taxon>
        <taxon>Fungi</taxon>
        <taxon>Dikarya</taxon>
        <taxon>Ascomycota</taxon>
        <taxon>Pezizomycotina</taxon>
        <taxon>Eurotiomycetes</taxon>
        <taxon>Eurotiomycetidae</taxon>
        <taxon>Eurotiales</taxon>
        <taxon>Aspergillaceae</taxon>
        <taxon>Aspergillus</taxon>
        <taxon>Aspergillus subgen. Circumdati</taxon>
    </lineage>
</organism>
<dbReference type="InterPro" id="IPR020946">
    <property type="entry name" value="Flavin_mOase-like"/>
</dbReference>
<accession>A0A319EXW1</accession>
<dbReference type="GO" id="GO:0050660">
    <property type="term" value="F:flavin adenine dinucleotide binding"/>
    <property type="evidence" value="ECO:0007669"/>
    <property type="project" value="InterPro"/>
</dbReference>
<evidence type="ECO:0000313" key="6">
    <source>
        <dbReference type="EMBL" id="PYI07079.1"/>
    </source>
</evidence>
<dbReference type="GO" id="GO:0050661">
    <property type="term" value="F:NADP binding"/>
    <property type="evidence" value="ECO:0007669"/>
    <property type="project" value="InterPro"/>
</dbReference>
<dbReference type="SUPFAM" id="SSF51905">
    <property type="entry name" value="FAD/NAD(P)-binding domain"/>
    <property type="match status" value="1"/>
</dbReference>
<dbReference type="OrthoDB" id="74360at2759"/>
<keyword evidence="4" id="KW-0274">FAD</keyword>
<dbReference type="STRING" id="1448318.A0A319EXW1"/>
<gene>
    <name evidence="6" type="ORF">BO78DRAFT_429154</name>
</gene>
<keyword evidence="5" id="KW-0560">Oxidoreductase</keyword>
<dbReference type="InterPro" id="IPR051209">
    <property type="entry name" value="FAD-bind_Monooxygenase_sf"/>
</dbReference>
<dbReference type="PANTHER" id="PTHR42877:SF10">
    <property type="entry name" value="L-ORNITHINE N(5)-OXYGENASE"/>
    <property type="match status" value="1"/>
</dbReference>
<evidence type="ECO:0000256" key="3">
    <source>
        <dbReference type="ARBA" id="ARBA00022630"/>
    </source>
</evidence>
<dbReference type="AlphaFoldDB" id="A0A319EXW1"/>
<dbReference type="GO" id="GO:0004499">
    <property type="term" value="F:N,N-dimethylaniline monooxygenase activity"/>
    <property type="evidence" value="ECO:0007669"/>
    <property type="project" value="InterPro"/>
</dbReference>
<proteinExistence type="inferred from homology"/>
<dbReference type="EMBL" id="KZ826344">
    <property type="protein sequence ID" value="PYI07079.1"/>
    <property type="molecule type" value="Genomic_DNA"/>
</dbReference>
<dbReference type="PANTHER" id="PTHR42877">
    <property type="entry name" value="L-ORNITHINE N(5)-MONOOXYGENASE-RELATED"/>
    <property type="match status" value="1"/>
</dbReference>